<dbReference type="HOGENOM" id="CLU_3268959_0_0_9"/>
<accession>I4D0R1</accession>
<protein>
    <submittedName>
        <fullName evidence="1">Uncharacterized protein</fullName>
    </submittedName>
</protein>
<evidence type="ECO:0000313" key="2">
    <source>
        <dbReference type="Proteomes" id="UP000002892"/>
    </source>
</evidence>
<dbReference type="Proteomes" id="UP000002892">
    <property type="component" value="Chromosome"/>
</dbReference>
<dbReference type="KEGG" id="dai:Desaci_0313"/>
<dbReference type="AlphaFoldDB" id="I4D0R1"/>
<reference evidence="1 2" key="1">
    <citation type="journal article" date="2012" name="J. Bacteriol.">
        <title>Complete genome sequences of Desulfosporosinus orientis DSM765T, Desulfosporosinus youngiae DSM17734T, Desulfosporosinus meridiei DSM13257T, and Desulfosporosinus acidiphilus DSM22704T.</title>
        <authorList>
            <person name="Pester M."/>
            <person name="Brambilla E."/>
            <person name="Alazard D."/>
            <person name="Rattei T."/>
            <person name="Weinmaier T."/>
            <person name="Han J."/>
            <person name="Lucas S."/>
            <person name="Lapidus A."/>
            <person name="Cheng J.F."/>
            <person name="Goodwin L."/>
            <person name="Pitluck S."/>
            <person name="Peters L."/>
            <person name="Ovchinnikova G."/>
            <person name="Teshima H."/>
            <person name="Detter J.C."/>
            <person name="Han C.S."/>
            <person name="Tapia R."/>
            <person name="Land M.L."/>
            <person name="Hauser L."/>
            <person name="Kyrpides N.C."/>
            <person name="Ivanova N.N."/>
            <person name="Pagani I."/>
            <person name="Huntmann M."/>
            <person name="Wei C.L."/>
            <person name="Davenport K.W."/>
            <person name="Daligault H."/>
            <person name="Chain P.S."/>
            <person name="Chen A."/>
            <person name="Mavromatis K."/>
            <person name="Markowitz V."/>
            <person name="Szeto E."/>
            <person name="Mikhailova N."/>
            <person name="Pati A."/>
            <person name="Wagner M."/>
            <person name="Woyke T."/>
            <person name="Ollivier B."/>
            <person name="Klenk H.P."/>
            <person name="Spring S."/>
            <person name="Loy A."/>
        </authorList>
    </citation>
    <scope>NUCLEOTIDE SEQUENCE [LARGE SCALE GENOMIC DNA]</scope>
    <source>
        <strain evidence="2">DSM 22704 / JCM 16185 / SJ4</strain>
    </source>
</reference>
<dbReference type="RefSeq" id="WP_014825399.1">
    <property type="nucleotide sequence ID" value="NC_018068.1"/>
</dbReference>
<evidence type="ECO:0000313" key="1">
    <source>
        <dbReference type="EMBL" id="AFM39385.1"/>
    </source>
</evidence>
<dbReference type="EMBL" id="CP003639">
    <property type="protein sequence ID" value="AFM39385.1"/>
    <property type="molecule type" value="Genomic_DNA"/>
</dbReference>
<gene>
    <name evidence="1" type="ordered locus">Desaci_0313</name>
</gene>
<name>I4D0R1_DESAJ</name>
<keyword evidence="2" id="KW-1185">Reference proteome</keyword>
<proteinExistence type="predicted"/>
<sequence length="41" mass="4961">MDLQELRKIPLLRALNLFDLRPKFVRKAEKIKEKIDSPLRK</sequence>
<organism evidence="1 2">
    <name type="scientific">Desulfosporosinus acidiphilus (strain DSM 22704 / JCM 16185 / SJ4)</name>
    <dbReference type="NCBI Taxonomy" id="646529"/>
    <lineage>
        <taxon>Bacteria</taxon>
        <taxon>Bacillati</taxon>
        <taxon>Bacillota</taxon>
        <taxon>Clostridia</taxon>
        <taxon>Eubacteriales</taxon>
        <taxon>Desulfitobacteriaceae</taxon>
        <taxon>Desulfosporosinus</taxon>
    </lineage>
</organism>